<dbReference type="EMBL" id="DPPF01000222">
    <property type="protein sequence ID" value="HCW94088.1"/>
    <property type="molecule type" value="Genomic_DNA"/>
</dbReference>
<evidence type="ECO:0000313" key="1">
    <source>
        <dbReference type="EMBL" id="HCW94088.1"/>
    </source>
</evidence>
<evidence type="ECO:0000313" key="2">
    <source>
        <dbReference type="Proteomes" id="UP000262325"/>
    </source>
</evidence>
<dbReference type="AlphaFoldDB" id="A0A3D5QEE3"/>
<organism evidence="1 2">
    <name type="scientific">Flexistipes sinusarabici</name>
    <dbReference type="NCBI Taxonomy" id="2352"/>
    <lineage>
        <taxon>Bacteria</taxon>
        <taxon>Pseudomonadati</taxon>
        <taxon>Deferribacterota</taxon>
        <taxon>Deferribacteres</taxon>
        <taxon>Deferribacterales</taxon>
        <taxon>Flexistipitaceae</taxon>
        <taxon>Flexistipes</taxon>
    </lineage>
</organism>
<proteinExistence type="predicted"/>
<protein>
    <submittedName>
        <fullName evidence="1">Molybdenum ABC transporter permease</fullName>
    </submittedName>
</protein>
<accession>A0A3D5QEE3</accession>
<comment type="caution">
    <text evidence="1">The sequence shown here is derived from an EMBL/GenBank/DDBJ whole genome shotgun (WGS) entry which is preliminary data.</text>
</comment>
<feature type="non-terminal residue" evidence="1">
    <location>
        <position position="1"/>
    </location>
</feature>
<sequence length="28" mass="3222">VLVVVFAFFCVLVLKMVFSRKVYNAEAE</sequence>
<dbReference type="Proteomes" id="UP000262325">
    <property type="component" value="Unassembled WGS sequence"/>
</dbReference>
<reference evidence="1 2" key="1">
    <citation type="journal article" date="2018" name="Nat. Biotechnol.">
        <title>A standardized bacterial taxonomy based on genome phylogeny substantially revises the tree of life.</title>
        <authorList>
            <person name="Parks D.H."/>
            <person name="Chuvochina M."/>
            <person name="Waite D.W."/>
            <person name="Rinke C."/>
            <person name="Skarshewski A."/>
            <person name="Chaumeil P.A."/>
            <person name="Hugenholtz P."/>
        </authorList>
    </citation>
    <scope>NUCLEOTIDE SEQUENCE [LARGE SCALE GENOMIC DNA]</scope>
    <source>
        <strain evidence="1">UBA8672</strain>
    </source>
</reference>
<gene>
    <name evidence="1" type="ORF">DHM44_10460</name>
</gene>
<name>A0A3D5QEE3_FLESI</name>